<feature type="region of interest" description="Disordered" evidence="9">
    <location>
        <begin position="1401"/>
        <end position="1428"/>
    </location>
</feature>
<dbReference type="EMBL" id="KZ819663">
    <property type="protein sequence ID" value="PWN29681.1"/>
    <property type="molecule type" value="Genomic_DNA"/>
</dbReference>
<evidence type="ECO:0000256" key="2">
    <source>
        <dbReference type="ARBA" id="ARBA00022448"/>
    </source>
</evidence>
<feature type="transmembrane region" description="Helical" evidence="10">
    <location>
        <begin position="843"/>
        <end position="862"/>
    </location>
</feature>
<gene>
    <name evidence="12" type="ORF">BDZ90DRAFT_230541</name>
</gene>
<protein>
    <submittedName>
        <fullName evidence="12">Multidrug efflux transporter AcrB transmembrane domain-containing protein</fullName>
    </submittedName>
</protein>
<dbReference type="PANTHER" id="PTHR45727">
    <property type="entry name" value="NPC INTRACELLULAR CHOLESTEROL TRANSPORTER 1"/>
    <property type="match status" value="1"/>
</dbReference>
<dbReference type="GO" id="GO:0016020">
    <property type="term" value="C:membrane"/>
    <property type="evidence" value="ECO:0007669"/>
    <property type="project" value="UniProtKB-SubCell"/>
</dbReference>
<keyword evidence="2" id="KW-0813">Transport</keyword>
<evidence type="ECO:0000256" key="1">
    <source>
        <dbReference type="ARBA" id="ARBA00004141"/>
    </source>
</evidence>
<evidence type="ECO:0000256" key="9">
    <source>
        <dbReference type="SAM" id="MobiDB-lite"/>
    </source>
</evidence>
<dbReference type="FunFam" id="1.20.1640.10:FF:000029">
    <property type="entry name" value="Putative Patched sphingolipid transporter"/>
    <property type="match status" value="1"/>
</dbReference>
<evidence type="ECO:0000256" key="7">
    <source>
        <dbReference type="ARBA" id="ARBA00023136"/>
    </source>
</evidence>
<evidence type="ECO:0000313" key="13">
    <source>
        <dbReference type="Proteomes" id="UP000245884"/>
    </source>
</evidence>
<dbReference type="GO" id="GO:0032934">
    <property type="term" value="F:sterol binding"/>
    <property type="evidence" value="ECO:0007669"/>
    <property type="project" value="TreeGrafter"/>
</dbReference>
<reference evidence="12 13" key="1">
    <citation type="journal article" date="2018" name="Mol. Biol. Evol.">
        <title>Broad Genomic Sampling Reveals a Smut Pathogenic Ancestry of the Fungal Clade Ustilaginomycotina.</title>
        <authorList>
            <person name="Kijpornyongpan T."/>
            <person name="Mondo S.J."/>
            <person name="Barry K."/>
            <person name="Sandor L."/>
            <person name="Lee J."/>
            <person name="Lipzen A."/>
            <person name="Pangilinan J."/>
            <person name="LaButti K."/>
            <person name="Hainaut M."/>
            <person name="Henrissat B."/>
            <person name="Grigoriev I.V."/>
            <person name="Spatafora J.W."/>
            <person name="Aime M.C."/>
        </authorList>
    </citation>
    <scope>NUCLEOTIDE SEQUENCE [LARGE SCALE GENOMIC DNA]</scope>
    <source>
        <strain evidence="12 13">MCA 5214</strain>
    </source>
</reference>
<keyword evidence="5 10" id="KW-1133">Transmembrane helix</keyword>
<feature type="domain" description="SSD" evidence="11">
    <location>
        <begin position="667"/>
        <end position="893"/>
    </location>
</feature>
<keyword evidence="3 10" id="KW-0812">Transmembrane</keyword>
<dbReference type="Pfam" id="PF22314">
    <property type="entry name" value="NPC1_MLD"/>
    <property type="match status" value="1"/>
</dbReference>
<dbReference type="Pfam" id="PF16414">
    <property type="entry name" value="NPC1_N"/>
    <property type="match status" value="1"/>
</dbReference>
<proteinExistence type="predicted"/>
<dbReference type="InterPro" id="IPR032190">
    <property type="entry name" value="NPC1_N"/>
</dbReference>
<feature type="transmembrane region" description="Helical" evidence="10">
    <location>
        <begin position="1239"/>
        <end position="1263"/>
    </location>
</feature>
<evidence type="ECO:0000259" key="11">
    <source>
        <dbReference type="PROSITE" id="PS50156"/>
    </source>
</evidence>
<evidence type="ECO:0000256" key="6">
    <source>
        <dbReference type="ARBA" id="ARBA00023055"/>
    </source>
</evidence>
<dbReference type="InterPro" id="IPR053956">
    <property type="entry name" value="NPC1_MLD"/>
</dbReference>
<evidence type="ECO:0000256" key="5">
    <source>
        <dbReference type="ARBA" id="ARBA00022989"/>
    </source>
</evidence>
<keyword evidence="4" id="KW-0732">Signal</keyword>
<evidence type="ECO:0000313" key="12">
    <source>
        <dbReference type="EMBL" id="PWN29681.1"/>
    </source>
</evidence>
<organism evidence="12 13">
    <name type="scientific">Jaminaea rosea</name>
    <dbReference type="NCBI Taxonomy" id="1569628"/>
    <lineage>
        <taxon>Eukaryota</taxon>
        <taxon>Fungi</taxon>
        <taxon>Dikarya</taxon>
        <taxon>Basidiomycota</taxon>
        <taxon>Ustilaginomycotina</taxon>
        <taxon>Exobasidiomycetes</taxon>
        <taxon>Microstromatales</taxon>
        <taxon>Microstromatales incertae sedis</taxon>
        <taxon>Jaminaea</taxon>
    </lineage>
</organism>
<feature type="region of interest" description="Disordered" evidence="9">
    <location>
        <begin position="304"/>
        <end position="331"/>
    </location>
</feature>
<evidence type="ECO:0000256" key="3">
    <source>
        <dbReference type="ARBA" id="ARBA00022692"/>
    </source>
</evidence>
<dbReference type="PROSITE" id="PS50156">
    <property type="entry name" value="SSD"/>
    <property type="match status" value="1"/>
</dbReference>
<keyword evidence="8" id="KW-1015">Disulfide bond</keyword>
<feature type="compositionally biased region" description="Low complexity" evidence="9">
    <location>
        <begin position="312"/>
        <end position="329"/>
    </location>
</feature>
<comment type="subcellular location">
    <subcellularLocation>
        <location evidence="1">Membrane</location>
        <topology evidence="1">Multi-pass membrane protein</topology>
    </subcellularLocation>
</comment>
<feature type="transmembrane region" description="Helical" evidence="10">
    <location>
        <begin position="947"/>
        <end position="967"/>
    </location>
</feature>
<dbReference type="Pfam" id="PF02460">
    <property type="entry name" value="Patched"/>
    <property type="match status" value="1"/>
</dbReference>
<dbReference type="InterPro" id="IPR003392">
    <property type="entry name" value="PTHD_SSD"/>
</dbReference>
<feature type="transmembrane region" description="Helical" evidence="10">
    <location>
        <begin position="249"/>
        <end position="271"/>
    </location>
</feature>
<dbReference type="PANTHER" id="PTHR45727:SF2">
    <property type="entry name" value="NPC INTRACELLULAR CHOLESTEROL TRANSPORTER 1"/>
    <property type="match status" value="1"/>
</dbReference>
<name>A0A316UZE9_9BASI</name>
<feature type="transmembrane region" description="Helical" evidence="10">
    <location>
        <begin position="749"/>
        <end position="770"/>
    </location>
</feature>
<feature type="transmembrane region" description="Helical" evidence="10">
    <location>
        <begin position="719"/>
        <end position="743"/>
    </location>
</feature>
<dbReference type="InterPro" id="IPR000731">
    <property type="entry name" value="SSD"/>
</dbReference>
<dbReference type="STRING" id="1569628.A0A316UZE9"/>
<dbReference type="RefSeq" id="XP_025364293.1">
    <property type="nucleotide sequence ID" value="XM_025505509.1"/>
</dbReference>
<feature type="transmembrane region" description="Helical" evidence="10">
    <location>
        <begin position="1311"/>
        <end position="1340"/>
    </location>
</feature>
<dbReference type="GO" id="GO:0015918">
    <property type="term" value="P:sterol transport"/>
    <property type="evidence" value="ECO:0007669"/>
    <property type="project" value="TreeGrafter"/>
</dbReference>
<feature type="compositionally biased region" description="Acidic residues" evidence="9">
    <location>
        <begin position="1407"/>
        <end position="1419"/>
    </location>
</feature>
<evidence type="ECO:0000256" key="4">
    <source>
        <dbReference type="ARBA" id="ARBA00022729"/>
    </source>
</evidence>
<feature type="transmembrane region" description="Helical" evidence="10">
    <location>
        <begin position="1213"/>
        <end position="1232"/>
    </location>
</feature>
<keyword evidence="6" id="KW-0445">Lipid transport</keyword>
<keyword evidence="7 10" id="KW-0472">Membrane</keyword>
<dbReference type="Gene3D" id="1.20.1640.10">
    <property type="entry name" value="Multidrug efflux transporter AcrB transmembrane domain"/>
    <property type="match status" value="2"/>
</dbReference>
<dbReference type="Proteomes" id="UP000245884">
    <property type="component" value="Unassembled WGS sequence"/>
</dbReference>
<feature type="transmembrane region" description="Helical" evidence="10">
    <location>
        <begin position="1352"/>
        <end position="1372"/>
    </location>
</feature>
<keyword evidence="13" id="KW-1185">Reference proteome</keyword>
<dbReference type="OrthoDB" id="6510177at2759"/>
<evidence type="ECO:0000256" key="10">
    <source>
        <dbReference type="SAM" id="Phobius"/>
    </source>
</evidence>
<accession>A0A316UZE9</accession>
<feature type="transmembrane region" description="Helical" evidence="10">
    <location>
        <begin position="868"/>
        <end position="890"/>
    </location>
</feature>
<feature type="transmembrane region" description="Helical" evidence="10">
    <location>
        <begin position="380"/>
        <end position="406"/>
    </location>
</feature>
<sequence length="1428" mass="153243">MASLDNEPGEGRCVMRGDCGKASLFSPSLPCAVDHVPASAPDAALRSQIEAVCGPDLAQGDVCCTSSQVEALSANLQQAEALISSCPACRNNFRNFFCSFTCSPNQAQFLDVSRTQKTSNPGPDGDIAVKSVEYWVSDAFRSGFFDSCKDVKFGASNGFAMDLLGGGAKEADGFLKFMGDEKPLVGSPFQINFPHGNESSFDPPPRACSDEDLASRCACVDCPDVCTVLPHVDPPQRGDRCTVGAISCYSFALIIVYALALLATMVGYGAGKSRKKRRRRMGITHRASGISVASEGSGYERVRLSGEEEGTPSEGGSLGPSSDGASSERSGGGGLLGATGLGRWGSDATLSRGLASGPMDATQPRSYALANFLNSAFYKLGIFVTHAPLLTFAGGLILVALCNIGWSSFVVETDPVRLWVAPNSESKVRKEYFDEHFGPFYRTQQIFVMDAEAKAFVQSPDHLQRLNEVGQLPQALDFERLRWLQDVEAAVGQLRSEPDGYTLEDVCFSPTGPGICVVQSPLGYFQDDLDGSGIDETNWADRLNRCAQAPAECLPPFGAPLKSNVILGGIPSTITNGSTEDGRPGQPSDARSAVVTYVVNNSLNATEVAKAQQWERTLENFLFGVAGGIHGVPENDLGRRRRELDLEVSISTESSLQQELGSSSNTDGPTIVASYLLMFIYAALTLGGGGHRPVGGNSQGNKWLSFLPTRHRLLVRSKFTLGLFGIIMVLASVSSAIGLLSAIGVSTTLIIAEVLPFLVLAVGVDNIFLLSNEMDRQSTLASTANPYSSASLARSGALPSMPDFDFENGDDDDEEYSGAMQPTYHLSSNERAARSLGRMGPSILLSASTQISAFLIGALVPMPAVRNFALYAALSMFIVVFLQCTCFVAAMKLDADRTESSRIDCLPCLKLPGAIALGSGSMVPHASEGVLGRFIRRTYASTLVKPFVKKLVLVAFSALFVLSLIGAHKVEMGLDQRLALPADSYLRDYFNSLDAFLDVGPPAYFVSQADVTHRPGQQELCGRFTTCADLSVANVLEGERKRPDVSFIAEPASSWLDDFLTYLNPVLESCCRVRKANPSQFCLPSDPDFRCKPCFEGREPPWNITLDGMPEDGEFMRYLGHWLQSPTNEDCPLGGQASYSSAVDINAEGKEVTASHFRTYHTPLRSQADFIDALRSAERIVESINEANPSQTTFHYSIFAIFFDQYLHLRTTAALVLSSAGLAIFLITWVLLGSWRTSAVVVACVISAVTGVVGFMGAAGIGFNALTLVNLTVCSAICVEFQAHVAKAFMKAPSSLPRSHPMAGKERDERAWAALVDVGGSVLSGITGTKLVGISVLALTKSELLKLYYAKMWAALILLGALHGLVLLPVLLSYYGGSGYASDEEESEVRRRLLRAQDAAEYRPFTAEEDDDEEDDEEGGSIGSGGSR</sequence>
<evidence type="ECO:0000256" key="8">
    <source>
        <dbReference type="ARBA" id="ARBA00023157"/>
    </source>
</evidence>
<feature type="transmembrane region" description="Helical" evidence="10">
    <location>
        <begin position="672"/>
        <end position="689"/>
    </location>
</feature>
<dbReference type="SUPFAM" id="SSF82866">
    <property type="entry name" value="Multidrug efflux transporter AcrB transmembrane domain"/>
    <property type="match status" value="2"/>
</dbReference>
<dbReference type="GeneID" id="37027332"/>